<dbReference type="eggNOG" id="KOG4640">
    <property type="taxonomic scope" value="Eukaryota"/>
</dbReference>
<dbReference type="AlphaFoldDB" id="F0XF96"/>
<dbReference type="GO" id="GO:0031145">
    <property type="term" value="P:anaphase-promoting complex-dependent catabolic process"/>
    <property type="evidence" value="ECO:0007669"/>
    <property type="project" value="InterPro"/>
</dbReference>
<evidence type="ECO:0000256" key="3">
    <source>
        <dbReference type="ARBA" id="ARBA00022776"/>
    </source>
</evidence>
<evidence type="ECO:0000259" key="7">
    <source>
        <dbReference type="Pfam" id="PF12894"/>
    </source>
</evidence>
<evidence type="ECO:0000256" key="2">
    <source>
        <dbReference type="ARBA" id="ARBA00022618"/>
    </source>
</evidence>
<gene>
    <name evidence="9" type="ORF">CMQ_1186</name>
</gene>
<evidence type="ECO:0000256" key="5">
    <source>
        <dbReference type="ARBA" id="ARBA00023306"/>
    </source>
</evidence>
<dbReference type="HOGENOM" id="CLU_011501_0_0_1"/>
<proteinExistence type="predicted"/>
<dbReference type="GO" id="GO:0005680">
    <property type="term" value="C:anaphase-promoting complex"/>
    <property type="evidence" value="ECO:0007669"/>
    <property type="project" value="InterPro"/>
</dbReference>
<dbReference type="Pfam" id="PF12894">
    <property type="entry name" value="ANAPC4_WD40"/>
    <property type="match status" value="1"/>
</dbReference>
<keyword evidence="3" id="KW-0498">Mitosis</keyword>
<dbReference type="GeneID" id="25974036"/>
<dbReference type="RefSeq" id="XP_014173740.1">
    <property type="nucleotide sequence ID" value="XM_014318265.1"/>
</dbReference>
<dbReference type="InterPro" id="IPR024977">
    <property type="entry name" value="Apc4-like_WD40_dom"/>
</dbReference>
<dbReference type="STRING" id="655863.F0XF96"/>
<evidence type="ECO:0000256" key="1">
    <source>
        <dbReference type="ARBA" id="ARBA00016067"/>
    </source>
</evidence>
<dbReference type="OrthoDB" id="2110451at2759"/>
<dbReference type="InterPro" id="IPR024789">
    <property type="entry name" value="APC4"/>
</dbReference>
<evidence type="ECO:0000256" key="6">
    <source>
        <dbReference type="SAM" id="MobiDB-lite"/>
    </source>
</evidence>
<dbReference type="Proteomes" id="UP000007796">
    <property type="component" value="Unassembled WGS sequence"/>
</dbReference>
<dbReference type="SUPFAM" id="SSF50978">
    <property type="entry name" value="WD40 repeat-like"/>
    <property type="match status" value="1"/>
</dbReference>
<name>F0XF96_GROCL</name>
<dbReference type="GO" id="GO:0034399">
    <property type="term" value="C:nuclear periphery"/>
    <property type="evidence" value="ECO:0007669"/>
    <property type="project" value="TreeGrafter"/>
</dbReference>
<keyword evidence="2" id="KW-0132">Cell division</keyword>
<feature type="domain" description="Anaphase-promoting complex subunit 4-like WD40" evidence="7">
    <location>
        <begin position="29"/>
        <end position="117"/>
    </location>
</feature>
<dbReference type="GO" id="GO:0051301">
    <property type="term" value="P:cell division"/>
    <property type="evidence" value="ECO:0007669"/>
    <property type="project" value="UniProtKB-KW"/>
</dbReference>
<evidence type="ECO:0000256" key="4">
    <source>
        <dbReference type="ARBA" id="ARBA00022786"/>
    </source>
</evidence>
<evidence type="ECO:0000313" key="9">
    <source>
        <dbReference type="EMBL" id="EFX04258.1"/>
    </source>
</evidence>
<dbReference type="InterPro" id="IPR015943">
    <property type="entry name" value="WD40/YVTN_repeat-like_dom_sf"/>
</dbReference>
<dbReference type="EMBL" id="GL629765">
    <property type="protein sequence ID" value="EFX04258.1"/>
    <property type="molecule type" value="Genomic_DNA"/>
</dbReference>
<dbReference type="PANTHER" id="PTHR13260:SF0">
    <property type="entry name" value="ANAPHASE-PROMOTING COMPLEX SUBUNIT 4"/>
    <property type="match status" value="1"/>
</dbReference>
<evidence type="ECO:0000313" key="10">
    <source>
        <dbReference type="Proteomes" id="UP000007796"/>
    </source>
</evidence>
<dbReference type="InterPro" id="IPR024790">
    <property type="entry name" value="APC4_long_dom"/>
</dbReference>
<dbReference type="InterPro" id="IPR036322">
    <property type="entry name" value="WD40_repeat_dom_sf"/>
</dbReference>
<organism evidence="10">
    <name type="scientific">Grosmannia clavigera (strain kw1407 / UAMH 11150)</name>
    <name type="common">Blue stain fungus</name>
    <name type="synonym">Graphiocladiella clavigera</name>
    <dbReference type="NCBI Taxonomy" id="655863"/>
    <lineage>
        <taxon>Eukaryota</taxon>
        <taxon>Fungi</taxon>
        <taxon>Dikarya</taxon>
        <taxon>Ascomycota</taxon>
        <taxon>Pezizomycotina</taxon>
        <taxon>Sordariomycetes</taxon>
        <taxon>Sordariomycetidae</taxon>
        <taxon>Ophiostomatales</taxon>
        <taxon>Ophiostomataceae</taxon>
        <taxon>Leptographium</taxon>
    </lineage>
</organism>
<keyword evidence="10" id="KW-1185">Reference proteome</keyword>
<feature type="compositionally biased region" description="Basic and acidic residues" evidence="6">
    <location>
        <begin position="550"/>
        <end position="569"/>
    </location>
</feature>
<accession>F0XF96</accession>
<evidence type="ECO:0000259" key="8">
    <source>
        <dbReference type="Pfam" id="PF12896"/>
    </source>
</evidence>
<sequence>MADTSVGVQLFSQGVFSPPADSADLVAASPAIDLTATAGGGNAVYIWRRGGEVVSKLSERNKKVQAVAWKADGQFLAIAWNDGVVRLVGLESSKAVHLIRLFEGEPSTVTFISWSKNLVGIPETWQAKVLETLGEEDNDAILDLPRTLMFLEVEDDLPKLLPLPVSGGLGTSLEVMFPALKPSEGGAIHIMVLGTDDGGIHVCIYDTFVMGTFKVPLPLSSGTHPEAQQPLLRLRGHANHPASSTHSLLLSNEDADVNAVYLIPMDFSFIFSSPLNLSLLDYKATTFQKILRYIKQTQIHMQGEWQAARELPARFLVSIQEDLQQEPRFKTIDQALRVAALTGYVPPALKLWLVETISERGHKRWDKAVMSGLENLRDLIHENMMPALDRASLALSRLQGLAEFHSDDDIGFTGDQIGRLINMLSCLIVASHNALALVTSELELFVMFSAWLRLLIERLALPGQAEEQAEKEPVMNVTPVLDYITNHLLSSPLDLHFGKTATADWDADWKAIESSSENLMDKLEAELEKVDNIGVEDGLSLMPKNGARKRRDDKASAKDATERQGKRQSADGLQLNEPANEEDDGREPETQGGPGVEYMKAFPKFEFLTKLLATHADRTLKDIAESGRRHVHFGPVTRLDVGAPVKQAEVAMKAVLKTDLEESADVLAFTVITSDESTNDFRLFRTAISTSGGISTAVSTQVCAVALAGNGSITDIRFLGAELILVLWTWTASDRPPLLVAIPVQSPSIRYEKYTEGSTGSTEPQTIQLDHGTVREGGGLTSSGLCWVADLSSAGSSGRVVRMEVLGPKTSDDGSGTPARVQLLYADGATYRAFALPSVAEMFDGRSA</sequence>
<reference evidence="9 10" key="1">
    <citation type="journal article" date="2011" name="Proc. Natl. Acad. Sci. U.S.A.">
        <title>Genome and transcriptome analyses of the mountain pine beetle-fungal symbiont Grosmannia clavigera, a lodgepole pine pathogen.</title>
        <authorList>
            <person name="DiGuistini S."/>
            <person name="Wang Y."/>
            <person name="Liao N.Y."/>
            <person name="Taylor G."/>
            <person name="Tanguay P."/>
            <person name="Feau N."/>
            <person name="Henrissat B."/>
            <person name="Chan S.K."/>
            <person name="Hesse-Orce U."/>
            <person name="Alamouti S.M."/>
            <person name="Tsui C.K.M."/>
            <person name="Docking R.T."/>
            <person name="Levasseur A."/>
            <person name="Haridas S."/>
            <person name="Robertson G."/>
            <person name="Birol I."/>
            <person name="Holt R.A."/>
            <person name="Marra M.A."/>
            <person name="Hamelin R.C."/>
            <person name="Hirst M."/>
            <person name="Jones S.J.M."/>
            <person name="Bohlmann J."/>
            <person name="Breuil C."/>
        </authorList>
    </citation>
    <scope>NUCLEOTIDE SEQUENCE [LARGE SCALE GENOMIC DNA]</scope>
    <source>
        <strain evidence="10">kw1407 / UAMH 11150</strain>
    </source>
</reference>
<dbReference type="InParanoid" id="F0XF96"/>
<feature type="domain" description="Anaphase-promoting complex subunit 4 long" evidence="8">
    <location>
        <begin position="261"/>
        <end position="460"/>
    </location>
</feature>
<keyword evidence="5" id="KW-0131">Cell cycle</keyword>
<dbReference type="Pfam" id="PF12896">
    <property type="entry name" value="ANAPC4"/>
    <property type="match status" value="1"/>
</dbReference>
<dbReference type="PANTHER" id="PTHR13260">
    <property type="entry name" value="ANAPHASE PROMOTING COMPLEX SUBUNIT 4 APC4"/>
    <property type="match status" value="1"/>
</dbReference>
<dbReference type="GO" id="GO:0070979">
    <property type="term" value="P:protein K11-linked ubiquitination"/>
    <property type="evidence" value="ECO:0007669"/>
    <property type="project" value="TreeGrafter"/>
</dbReference>
<feature type="region of interest" description="Disordered" evidence="6">
    <location>
        <begin position="538"/>
        <end position="596"/>
    </location>
</feature>
<dbReference type="Gene3D" id="2.130.10.10">
    <property type="entry name" value="YVTN repeat-like/Quinoprotein amine dehydrogenase"/>
    <property type="match status" value="1"/>
</dbReference>
<keyword evidence="4" id="KW-0833">Ubl conjugation pathway</keyword>
<protein>
    <recommendedName>
        <fullName evidence="1">Anaphase-promoting complex subunit 4</fullName>
    </recommendedName>
</protein>